<accession>A0A6A7K651</accession>
<dbReference type="PROSITE" id="PS51257">
    <property type="entry name" value="PROKAR_LIPOPROTEIN"/>
    <property type="match status" value="1"/>
</dbReference>
<dbReference type="AlphaFoldDB" id="A0A6A7K651"/>
<organism evidence="1 2">
    <name type="scientific">Alkalibaculum sporogenes</name>
    <dbReference type="NCBI Taxonomy" id="2655001"/>
    <lineage>
        <taxon>Bacteria</taxon>
        <taxon>Bacillati</taxon>
        <taxon>Bacillota</taxon>
        <taxon>Clostridia</taxon>
        <taxon>Eubacteriales</taxon>
        <taxon>Eubacteriaceae</taxon>
        <taxon>Alkalibaculum</taxon>
    </lineage>
</organism>
<reference evidence="1 2" key="1">
    <citation type="submission" date="2019-10" db="EMBL/GenBank/DDBJ databases">
        <title>Alkalibaculum tamaniensis sp.nov., a new alkaliphilic acetogen, isolated on methoxylated aromatics from a mud volcano.</title>
        <authorList>
            <person name="Khomyakova M.A."/>
            <person name="Merkel A.Y."/>
            <person name="Bonch-Osmolovskaya E.A."/>
            <person name="Slobodkin A.I."/>
        </authorList>
    </citation>
    <scope>NUCLEOTIDE SEQUENCE [LARGE SCALE GENOMIC DNA]</scope>
    <source>
        <strain evidence="1 2">M08DMB</strain>
    </source>
</reference>
<name>A0A6A7K651_9FIRM</name>
<evidence type="ECO:0000313" key="2">
    <source>
        <dbReference type="Proteomes" id="UP000440004"/>
    </source>
</evidence>
<keyword evidence="2" id="KW-1185">Reference proteome</keyword>
<comment type="caution">
    <text evidence="1">The sequence shown here is derived from an EMBL/GenBank/DDBJ whole genome shotgun (WGS) entry which is preliminary data.</text>
</comment>
<dbReference type="EMBL" id="WHNX01000004">
    <property type="protein sequence ID" value="MPW24906.1"/>
    <property type="molecule type" value="Genomic_DNA"/>
</dbReference>
<proteinExistence type="predicted"/>
<protein>
    <submittedName>
        <fullName evidence="1">Uncharacterized protein</fullName>
    </submittedName>
</protein>
<dbReference type="Proteomes" id="UP000440004">
    <property type="component" value="Unassembled WGS sequence"/>
</dbReference>
<dbReference type="RefSeq" id="WP_152801861.1">
    <property type="nucleotide sequence ID" value="NZ_WHNX01000004.1"/>
</dbReference>
<gene>
    <name evidence="1" type="ORF">GC105_03760</name>
</gene>
<sequence length="593" mass="67575">MYKGSDELYKLKIILIIFSVLSLLILSGCRQVSMSMDRTLPTWISEYVYEDPELLWAYENGYFLEEPIVEEKDGLKMTIWAILSDDILTQALLSVEPLEDEYPVPGYGLITDLDDEPLEYPIFKSSALTPNGTVGAQYIISPTPGEHQLTIKLKNIETDNLGNETESFILEKQLQFNSGELAKFNTSHEINQSIEASNGSMSINKVMYTPSMVYVNITNSDVDRITDSRHPLSDIYLTTDGRKLEGTTRQIDSYEDNIPYYFVFPRPKESEDVKLVIPALSYNEDADLTFSKTDIGTTKTLEETDLTLKDWRVTDKGLELDILHGDMGNLYEITNWETFDTGVEAINVSAIDPRPGIDKDEEKLMTYHFPAEWNSEEWETTDSVMITKVKVAQEGPWTIYLPPIEKAQSSHPQEIVQDHSYDTMKDAVEAVISQEDKKMYFEGGSFTYDLKEFYDNGKPSYHIIFSMGEVKDNQVTSKAYTVGDEITSSGEQKFIRTPEAHEKIKNEDMDMILETYEDRTHFVVDLAKKEGRDLADDAFSMGYTLDGLYNGEWFCVFFNGDNLQAAYNIKTEELVVSDDMENLSVIDNKPVKP</sequence>
<evidence type="ECO:0000313" key="1">
    <source>
        <dbReference type="EMBL" id="MPW24906.1"/>
    </source>
</evidence>